<evidence type="ECO:0000313" key="3">
    <source>
        <dbReference type="Proteomes" id="UP000032304"/>
    </source>
</evidence>
<gene>
    <name evidence="2" type="ORF">B456_002G135100</name>
</gene>
<dbReference type="STRING" id="29730.A0A0D2QCI4"/>
<dbReference type="Proteomes" id="UP000032304">
    <property type="component" value="Chromosome 2"/>
</dbReference>
<accession>A0A0D2QCI4</accession>
<reference evidence="2 3" key="1">
    <citation type="journal article" date="2012" name="Nature">
        <title>Repeated polyploidization of Gossypium genomes and the evolution of spinnable cotton fibres.</title>
        <authorList>
            <person name="Paterson A.H."/>
            <person name="Wendel J.F."/>
            <person name="Gundlach H."/>
            <person name="Guo H."/>
            <person name="Jenkins J."/>
            <person name="Jin D."/>
            <person name="Llewellyn D."/>
            <person name="Showmaker K.C."/>
            <person name="Shu S."/>
            <person name="Udall J."/>
            <person name="Yoo M.J."/>
            <person name="Byers R."/>
            <person name="Chen W."/>
            <person name="Doron-Faigenboim A."/>
            <person name="Duke M.V."/>
            <person name="Gong L."/>
            <person name="Grimwood J."/>
            <person name="Grover C."/>
            <person name="Grupp K."/>
            <person name="Hu G."/>
            <person name="Lee T.H."/>
            <person name="Li J."/>
            <person name="Lin L."/>
            <person name="Liu T."/>
            <person name="Marler B.S."/>
            <person name="Page J.T."/>
            <person name="Roberts A.W."/>
            <person name="Romanel E."/>
            <person name="Sanders W.S."/>
            <person name="Szadkowski E."/>
            <person name="Tan X."/>
            <person name="Tang H."/>
            <person name="Xu C."/>
            <person name="Wang J."/>
            <person name="Wang Z."/>
            <person name="Zhang D."/>
            <person name="Zhang L."/>
            <person name="Ashrafi H."/>
            <person name="Bedon F."/>
            <person name="Bowers J.E."/>
            <person name="Brubaker C.L."/>
            <person name="Chee P.W."/>
            <person name="Das S."/>
            <person name="Gingle A.R."/>
            <person name="Haigler C.H."/>
            <person name="Harker D."/>
            <person name="Hoffmann L.V."/>
            <person name="Hovav R."/>
            <person name="Jones D.C."/>
            <person name="Lemke C."/>
            <person name="Mansoor S."/>
            <person name="ur Rahman M."/>
            <person name="Rainville L.N."/>
            <person name="Rambani A."/>
            <person name="Reddy U.K."/>
            <person name="Rong J.K."/>
            <person name="Saranga Y."/>
            <person name="Scheffler B.E."/>
            <person name="Scheffler J.A."/>
            <person name="Stelly D.M."/>
            <person name="Triplett B.A."/>
            <person name="Van Deynze A."/>
            <person name="Vaslin M.F."/>
            <person name="Waghmare V.N."/>
            <person name="Walford S.A."/>
            <person name="Wright R.J."/>
            <person name="Zaki E.A."/>
            <person name="Zhang T."/>
            <person name="Dennis E.S."/>
            <person name="Mayer K.F."/>
            <person name="Peterson D.G."/>
            <person name="Rokhsar D.S."/>
            <person name="Wang X."/>
            <person name="Schmutz J."/>
        </authorList>
    </citation>
    <scope>NUCLEOTIDE SEQUENCE [LARGE SCALE GENOMIC DNA]</scope>
</reference>
<protein>
    <recommendedName>
        <fullName evidence="1">Peptide N-acetyl-beta-D-glucosaminyl asparaginase amidase A N-terminal domain-containing protein</fullName>
    </recommendedName>
</protein>
<name>A0A0D2QCI4_GOSRA</name>
<dbReference type="EMBL" id="CM001741">
    <property type="protein sequence ID" value="KJB14636.1"/>
    <property type="molecule type" value="Genomic_DNA"/>
</dbReference>
<evidence type="ECO:0000259" key="1">
    <source>
        <dbReference type="Pfam" id="PF12222"/>
    </source>
</evidence>
<dbReference type="PANTHER" id="PTHR31104">
    <property type="entry name" value="PEPTIDE-N4-(N-ACETYL-BETA-GLUCOSAMINYL)ASPARAGINE AMIDASE A PROTEIN"/>
    <property type="match status" value="1"/>
</dbReference>
<dbReference type="Pfam" id="PF12222">
    <property type="entry name" value="PNGaseA"/>
    <property type="match status" value="1"/>
</dbReference>
<dbReference type="Gramene" id="KJB14636">
    <property type="protein sequence ID" value="KJB14636"/>
    <property type="gene ID" value="B456_002G135100"/>
</dbReference>
<feature type="domain" description="Peptide N-acetyl-beta-D-glucosaminyl asparaginase amidase A N-terminal" evidence="1">
    <location>
        <begin position="100"/>
        <end position="164"/>
    </location>
</feature>
<sequence>MKRVLFRGSSLTTHKFLHSYTKINQNPDHLFTLLAASTRSRLRFNSFGPDSPVEKKPDPIIESTSVAVKDVALPVKDVSNKGKTWVKKNIRFGFLFGNLAIEDFNLPSYDLDLTLFLGWLLDNKYHDIGIVVGDLISFWMVNVNLNLWLDHRTPKLEAQLVVYNSPKLAIQRREAFTMLDGSFRIKANRKREFAGMVKSTAGNFTTIVSQQFKLTYVVKFYFNGTYKV</sequence>
<evidence type="ECO:0000313" key="2">
    <source>
        <dbReference type="EMBL" id="KJB14636.1"/>
    </source>
</evidence>
<proteinExistence type="predicted"/>
<dbReference type="eggNOG" id="ENOG502QTVV">
    <property type="taxonomic scope" value="Eukaryota"/>
</dbReference>
<organism evidence="2 3">
    <name type="scientific">Gossypium raimondii</name>
    <name type="common">Peruvian cotton</name>
    <name type="synonym">Gossypium klotzschianum subsp. raimondii</name>
    <dbReference type="NCBI Taxonomy" id="29730"/>
    <lineage>
        <taxon>Eukaryota</taxon>
        <taxon>Viridiplantae</taxon>
        <taxon>Streptophyta</taxon>
        <taxon>Embryophyta</taxon>
        <taxon>Tracheophyta</taxon>
        <taxon>Spermatophyta</taxon>
        <taxon>Magnoliopsida</taxon>
        <taxon>eudicotyledons</taxon>
        <taxon>Gunneridae</taxon>
        <taxon>Pentapetalae</taxon>
        <taxon>rosids</taxon>
        <taxon>malvids</taxon>
        <taxon>Malvales</taxon>
        <taxon>Malvaceae</taxon>
        <taxon>Malvoideae</taxon>
        <taxon>Gossypium</taxon>
    </lineage>
</organism>
<dbReference type="InterPro" id="IPR056948">
    <property type="entry name" value="PNGaseA_N"/>
</dbReference>
<keyword evidence="3" id="KW-1185">Reference proteome</keyword>
<dbReference type="OMA" id="TTHKFLH"/>
<dbReference type="AlphaFoldDB" id="A0A0D2QCI4"/>
<dbReference type="InterPro" id="IPR021102">
    <property type="entry name" value="PNGase_A"/>
</dbReference>